<dbReference type="Pfam" id="PF00067">
    <property type="entry name" value="p450"/>
    <property type="match status" value="1"/>
</dbReference>
<dbReference type="AlphaFoldDB" id="A0A318RME8"/>
<comment type="cofactor">
    <cofactor evidence="1">
        <name>heme</name>
        <dbReference type="ChEBI" id="CHEBI:30413"/>
    </cofactor>
</comment>
<dbReference type="SUPFAM" id="SSF48264">
    <property type="entry name" value="Cytochrome P450"/>
    <property type="match status" value="1"/>
</dbReference>
<dbReference type="GO" id="GO:0006707">
    <property type="term" value="P:cholesterol catabolic process"/>
    <property type="evidence" value="ECO:0007669"/>
    <property type="project" value="TreeGrafter"/>
</dbReference>
<evidence type="ECO:0000256" key="1">
    <source>
        <dbReference type="ARBA" id="ARBA00001971"/>
    </source>
</evidence>
<keyword evidence="5 8" id="KW-0560">Oxidoreductase</keyword>
<organism evidence="9 10">
    <name type="scientific">Williamsia limnetica</name>
    <dbReference type="NCBI Taxonomy" id="882452"/>
    <lineage>
        <taxon>Bacteria</taxon>
        <taxon>Bacillati</taxon>
        <taxon>Actinomycetota</taxon>
        <taxon>Actinomycetes</taxon>
        <taxon>Mycobacteriales</taxon>
        <taxon>Nocardiaceae</taxon>
        <taxon>Williamsia</taxon>
    </lineage>
</organism>
<dbReference type="OrthoDB" id="502624at2"/>
<dbReference type="InterPro" id="IPR017972">
    <property type="entry name" value="Cyt_P450_CS"/>
</dbReference>
<dbReference type="PANTHER" id="PTHR46696">
    <property type="entry name" value="P450, PUTATIVE (EUROFUNG)-RELATED"/>
    <property type="match status" value="1"/>
</dbReference>
<sequence length="395" mass="42915">MRDLDDPYPYLAHLRSHAPVHRLGDSSFFVVSSWDLIAEVLARPEDFSSNLTATMIVHPDGSTTECPVADLGSPLHVLATADDPVHRDHRTMVMPALVARRVRALTPFIEAAAGDLWREGLRDGRIDWVQAVAQRLPMLVVTELLGLPSHDVDDLVRWAFASTMLLDGVITSDDLEVATAAVGELAGYLSAAYSAALANPGPDILGDLARLGAAGTLDDDTAVMILIQLVAAGAESTISLLGTSVWLLGRHRDIATRLRADNTLIAPFVEEALRLESPFRGHYRHVVHDTTLDDIALPAGSHLYLAWGGANRDPHRFEDPDTIVLDPAKRPSHMAFGKGIHLCVGAALARLETRTCIEFLLDAAGEFTLDDPTPQWTRSLLSRRLHALPLTVHPA</sequence>
<dbReference type="GO" id="GO:0008395">
    <property type="term" value="F:steroid hydroxylase activity"/>
    <property type="evidence" value="ECO:0007669"/>
    <property type="project" value="TreeGrafter"/>
</dbReference>
<dbReference type="Gene3D" id="1.10.630.10">
    <property type="entry name" value="Cytochrome P450"/>
    <property type="match status" value="1"/>
</dbReference>
<evidence type="ECO:0000256" key="4">
    <source>
        <dbReference type="ARBA" id="ARBA00022723"/>
    </source>
</evidence>
<evidence type="ECO:0000313" key="9">
    <source>
        <dbReference type="EMBL" id="PYE17495.1"/>
    </source>
</evidence>
<reference evidence="9 10" key="1">
    <citation type="submission" date="2018-06" db="EMBL/GenBank/DDBJ databases">
        <title>Genomic Encyclopedia of Type Strains, Phase IV (KMG-IV): sequencing the most valuable type-strain genomes for metagenomic binning, comparative biology and taxonomic classification.</title>
        <authorList>
            <person name="Goeker M."/>
        </authorList>
    </citation>
    <scope>NUCLEOTIDE SEQUENCE [LARGE SCALE GENOMIC DNA]</scope>
    <source>
        <strain evidence="9 10">DSM 45521</strain>
    </source>
</reference>
<dbReference type="PRINTS" id="PR00359">
    <property type="entry name" value="BP450"/>
</dbReference>
<dbReference type="EMBL" id="QJSP01000006">
    <property type="protein sequence ID" value="PYE17495.1"/>
    <property type="molecule type" value="Genomic_DNA"/>
</dbReference>
<dbReference type="Proteomes" id="UP000247591">
    <property type="component" value="Unassembled WGS sequence"/>
</dbReference>
<keyword evidence="10" id="KW-1185">Reference proteome</keyword>
<keyword evidence="4 8" id="KW-0479">Metal-binding</keyword>
<evidence type="ECO:0000256" key="5">
    <source>
        <dbReference type="ARBA" id="ARBA00023002"/>
    </source>
</evidence>
<dbReference type="InterPro" id="IPR002397">
    <property type="entry name" value="Cyt_P450_B"/>
</dbReference>
<evidence type="ECO:0000313" key="10">
    <source>
        <dbReference type="Proteomes" id="UP000247591"/>
    </source>
</evidence>
<dbReference type="GO" id="GO:0036199">
    <property type="term" value="F:cholest-4-en-3-one 26-monooxygenase activity"/>
    <property type="evidence" value="ECO:0007669"/>
    <property type="project" value="TreeGrafter"/>
</dbReference>
<proteinExistence type="inferred from homology"/>
<dbReference type="InterPro" id="IPR036396">
    <property type="entry name" value="Cyt_P450_sf"/>
</dbReference>
<protein>
    <submittedName>
        <fullName evidence="9">Cytochrome P450</fullName>
    </submittedName>
</protein>
<dbReference type="RefSeq" id="WP_110469873.1">
    <property type="nucleotide sequence ID" value="NZ_QJSP01000006.1"/>
</dbReference>
<evidence type="ECO:0000256" key="7">
    <source>
        <dbReference type="ARBA" id="ARBA00023033"/>
    </source>
</evidence>
<dbReference type="PROSITE" id="PS00086">
    <property type="entry name" value="CYTOCHROME_P450"/>
    <property type="match status" value="1"/>
</dbReference>
<comment type="caution">
    <text evidence="9">The sequence shown here is derived from an EMBL/GenBank/DDBJ whole genome shotgun (WGS) entry which is preliminary data.</text>
</comment>
<evidence type="ECO:0000256" key="8">
    <source>
        <dbReference type="RuleBase" id="RU000461"/>
    </source>
</evidence>
<gene>
    <name evidence="9" type="ORF">DFR67_106198</name>
</gene>
<evidence type="ECO:0000256" key="2">
    <source>
        <dbReference type="ARBA" id="ARBA00010617"/>
    </source>
</evidence>
<accession>A0A318RME8</accession>
<dbReference type="PANTHER" id="PTHR46696:SF4">
    <property type="entry name" value="BIOTIN BIOSYNTHESIS CYTOCHROME P450"/>
    <property type="match status" value="1"/>
</dbReference>
<evidence type="ECO:0000256" key="6">
    <source>
        <dbReference type="ARBA" id="ARBA00023004"/>
    </source>
</evidence>
<dbReference type="InterPro" id="IPR001128">
    <property type="entry name" value="Cyt_P450"/>
</dbReference>
<comment type="similarity">
    <text evidence="2 8">Belongs to the cytochrome P450 family.</text>
</comment>
<name>A0A318RME8_WILLI</name>
<keyword evidence="7 8" id="KW-0503">Monooxygenase</keyword>
<keyword evidence="6 8" id="KW-0408">Iron</keyword>
<evidence type="ECO:0000256" key="3">
    <source>
        <dbReference type="ARBA" id="ARBA00022617"/>
    </source>
</evidence>
<dbReference type="GO" id="GO:0020037">
    <property type="term" value="F:heme binding"/>
    <property type="evidence" value="ECO:0007669"/>
    <property type="project" value="InterPro"/>
</dbReference>
<keyword evidence="3 8" id="KW-0349">Heme</keyword>
<dbReference type="GO" id="GO:0005506">
    <property type="term" value="F:iron ion binding"/>
    <property type="evidence" value="ECO:0007669"/>
    <property type="project" value="InterPro"/>
</dbReference>